<dbReference type="InterPro" id="IPR058609">
    <property type="entry name" value="HTH_CLF-like"/>
</dbReference>
<dbReference type="PANTHER" id="PTHR45747:SF14">
    <property type="entry name" value="HISTONE-LYSINE N-METHYLTRANSFERASE EZA1"/>
    <property type="match status" value="1"/>
</dbReference>
<dbReference type="eggNOG" id="KOG1079">
    <property type="taxonomic scope" value="Eukaryota"/>
</dbReference>
<dbReference type="GO" id="GO:0046976">
    <property type="term" value="F:histone H3K27 methyltransferase activity"/>
    <property type="evidence" value="ECO:0000318"/>
    <property type="project" value="GO_Central"/>
</dbReference>
<dbReference type="Gramene" id="Bra036300.1">
    <property type="protein sequence ID" value="Bra036300.1-P"/>
    <property type="gene ID" value="Bra036300"/>
</dbReference>
<sequence length="780" mass="86891">MVTATDDSDSSGRIRVRFASQSHPPLIYDDDDDGAESLVEGLDEKLNHLKMKIQGERVRSIQERFEVNKNKVDVLHVTIPFSSNGGEDDSDVFCSRMEKPLCKLTGFPHGVAERDYVPTKDVVSGSVRLPNAERIPPYTTWIFLDRQVLLNQRMVEDQSVVGRRQIYYDQHGGETLICSDSEEEPEPEEEKREYSEGEDCIIWLIGQEYGMGEKVQDALSQFLTLDASEILERYNELKLKNEQNAEAFSDSGFKLGISLEKGLSAALDSFDNLFCRRCLVFDCRLHGCSQPLISAAVREVPGGSSNFASKTEEKASEEGCSNVVSFDDPHDAGGGVNLPVDSSSGIEQDNKIREKREAPRLEDSSDLPNLSNKKQKTAVSDTKMPFVNPISRLEGDQGGKSETSEVNKDSGASLKELAEHIPDKTVHDGGFSSFQPEHGSGKGTMIIAEMSETSQPSTEWKPIEKDLYLKGVEMFGRNSCLIARNLLSGLKTCLDVSSYMRENEVSVIRRSSTPNLLLDDGRTDAGNEDDEVPPRTRLFRRKGKARKLKYSTKSAGHPSVWKRIAGGKNQSCKQYTPCGCLSMCGKDCPCLTNETCCEKYCGCGDGSLGEAPRRGEGQCGNMRLLLRQQQRILLGKSDVAGWGAFLKNSVSKNEYLGEYTGELISHREADKRGKIYDRANSSFLFDLNDQFVLDAQRKGDKLKFANHSAKPNCYAKVMFVAGDHRVGIFANERIEASEELFYDYRYGPDQAPAWARKPEGSSKKDDSSITHRRARKHQSH</sequence>
<dbReference type="SUPFAM" id="SSF82199">
    <property type="entry name" value="SET domain"/>
    <property type="match status" value="1"/>
</dbReference>
<proteinExistence type="predicted"/>
<evidence type="ECO:0000313" key="5">
    <source>
        <dbReference type="EnsemblPlants" id="Bra036300.1-P"/>
    </source>
</evidence>
<feature type="compositionally biased region" description="Basic and acidic residues" evidence="3">
    <location>
        <begin position="756"/>
        <end position="769"/>
    </location>
</feature>
<dbReference type="OMA" id="WMAFQEH"/>
<feature type="region of interest" description="Disordered" evidence="3">
    <location>
        <begin position="751"/>
        <end position="780"/>
    </location>
</feature>
<dbReference type="InterPro" id="IPR046341">
    <property type="entry name" value="SET_dom_sf"/>
</dbReference>
<protein>
    <recommendedName>
        <fullName evidence="4">SET domain-containing protein</fullName>
    </recommendedName>
</protein>
<keyword evidence="2" id="KW-0539">Nucleus</keyword>
<feature type="compositionally biased region" description="Basic residues" evidence="3">
    <location>
        <begin position="770"/>
        <end position="780"/>
    </location>
</feature>
<dbReference type="HOGENOM" id="CLU_011060_0_0_1"/>
<evidence type="ECO:0000256" key="1">
    <source>
        <dbReference type="ARBA" id="ARBA00004123"/>
    </source>
</evidence>
<feature type="compositionally biased region" description="Basic and acidic residues" evidence="3">
    <location>
        <begin position="348"/>
        <end position="363"/>
    </location>
</feature>
<reference evidence="5" key="3">
    <citation type="submission" date="2023-03" db="UniProtKB">
        <authorList>
            <consortium name="EnsemblPlants"/>
        </authorList>
    </citation>
    <scope>IDENTIFICATION</scope>
    <source>
        <strain evidence="5">cv. Chiifu-401-42</strain>
    </source>
</reference>
<dbReference type="PANTHER" id="PTHR45747">
    <property type="entry name" value="HISTONE-LYSINE N-METHYLTRANSFERASE E(Z)"/>
    <property type="match status" value="1"/>
</dbReference>
<feature type="domain" description="SET" evidence="4">
    <location>
        <begin position="630"/>
        <end position="745"/>
    </location>
</feature>
<dbReference type="InParanoid" id="M4F5E4"/>
<dbReference type="GO" id="GO:0005634">
    <property type="term" value="C:nucleus"/>
    <property type="evidence" value="ECO:0000318"/>
    <property type="project" value="GO_Central"/>
</dbReference>
<dbReference type="CDD" id="cd10519">
    <property type="entry name" value="SET_EZH"/>
    <property type="match status" value="1"/>
</dbReference>
<dbReference type="GO" id="GO:0003682">
    <property type="term" value="F:chromatin binding"/>
    <property type="evidence" value="ECO:0000318"/>
    <property type="project" value="GO_Central"/>
</dbReference>
<dbReference type="InterPro" id="IPR045318">
    <property type="entry name" value="EZH1/2-like"/>
</dbReference>
<reference evidence="5 6" key="1">
    <citation type="journal article" date="2011" name="Nat. Genet.">
        <title>The genome of the mesopolyploid crop species Brassica rapa.</title>
        <authorList>
            <consortium name="Brassica rapa Genome Sequencing Project Consortium"/>
            <person name="Wang X."/>
            <person name="Wang H."/>
            <person name="Wang J."/>
            <person name="Sun R."/>
            <person name="Wu J."/>
            <person name="Liu S."/>
            <person name="Bai Y."/>
            <person name="Mun J.H."/>
            <person name="Bancroft I."/>
            <person name="Cheng F."/>
            <person name="Huang S."/>
            <person name="Li X."/>
            <person name="Hua W."/>
            <person name="Wang J."/>
            <person name="Wang X."/>
            <person name="Freeling M."/>
            <person name="Pires J.C."/>
            <person name="Paterson A.H."/>
            <person name="Chalhoub B."/>
            <person name="Wang B."/>
            <person name="Hayward A."/>
            <person name="Sharpe A.G."/>
            <person name="Park B.S."/>
            <person name="Weisshaar B."/>
            <person name="Liu B."/>
            <person name="Li B."/>
            <person name="Liu B."/>
            <person name="Tong C."/>
            <person name="Song C."/>
            <person name="Duran C."/>
            <person name="Peng C."/>
            <person name="Geng C."/>
            <person name="Koh C."/>
            <person name="Lin C."/>
            <person name="Edwards D."/>
            <person name="Mu D."/>
            <person name="Shen D."/>
            <person name="Soumpourou E."/>
            <person name="Li F."/>
            <person name="Fraser F."/>
            <person name="Conant G."/>
            <person name="Lassalle G."/>
            <person name="King G.J."/>
            <person name="Bonnema G."/>
            <person name="Tang H."/>
            <person name="Wang H."/>
            <person name="Belcram H."/>
            <person name="Zhou H."/>
            <person name="Hirakawa H."/>
            <person name="Abe H."/>
            <person name="Guo H."/>
            <person name="Wang H."/>
            <person name="Jin H."/>
            <person name="Parkin I.A."/>
            <person name="Batley J."/>
            <person name="Kim J.S."/>
            <person name="Just J."/>
            <person name="Li J."/>
            <person name="Xu J."/>
            <person name="Deng J."/>
            <person name="Kim J.A."/>
            <person name="Li J."/>
            <person name="Yu J."/>
            <person name="Meng J."/>
            <person name="Wang J."/>
            <person name="Min J."/>
            <person name="Poulain J."/>
            <person name="Wang J."/>
            <person name="Hatakeyama K."/>
            <person name="Wu K."/>
            <person name="Wang L."/>
            <person name="Fang L."/>
            <person name="Trick M."/>
            <person name="Links M.G."/>
            <person name="Zhao M."/>
            <person name="Jin M."/>
            <person name="Ramchiary N."/>
            <person name="Drou N."/>
            <person name="Berkman P.J."/>
            <person name="Cai Q."/>
            <person name="Huang Q."/>
            <person name="Li R."/>
            <person name="Tabata S."/>
            <person name="Cheng S."/>
            <person name="Zhang S."/>
            <person name="Zhang S."/>
            <person name="Huang S."/>
            <person name="Sato S."/>
            <person name="Sun S."/>
            <person name="Kwon S.J."/>
            <person name="Choi S.R."/>
            <person name="Lee T.H."/>
            <person name="Fan W."/>
            <person name="Zhao X."/>
            <person name="Tan X."/>
            <person name="Xu X."/>
            <person name="Wang Y."/>
            <person name="Qiu Y."/>
            <person name="Yin Y."/>
            <person name="Li Y."/>
            <person name="Du Y."/>
            <person name="Liao Y."/>
            <person name="Lim Y."/>
            <person name="Narusaka Y."/>
            <person name="Wang Y."/>
            <person name="Wang Z."/>
            <person name="Li Z."/>
            <person name="Wang Z."/>
            <person name="Xiong Z."/>
            <person name="Zhang Z."/>
        </authorList>
    </citation>
    <scope>NUCLEOTIDE SEQUENCE [LARGE SCALE GENOMIC DNA]</scope>
    <source>
        <strain evidence="5 6">cv. Chiifu-401-42</strain>
    </source>
</reference>
<name>M4F5E4_BRACM</name>
<dbReference type="FunCoup" id="M4F5E4">
    <property type="interactions" value="3343"/>
</dbReference>
<evidence type="ECO:0000256" key="2">
    <source>
        <dbReference type="ARBA" id="ARBA00023242"/>
    </source>
</evidence>
<accession>M4F5E4</accession>
<dbReference type="PROSITE" id="PS51576">
    <property type="entry name" value="SAM_MT43_EZ"/>
    <property type="match status" value="1"/>
</dbReference>
<dbReference type="PROSITE" id="PS50280">
    <property type="entry name" value="SET"/>
    <property type="match status" value="1"/>
</dbReference>
<dbReference type="SMART" id="SM00317">
    <property type="entry name" value="SET"/>
    <property type="match status" value="1"/>
</dbReference>
<dbReference type="AlphaFoldDB" id="M4F5E4"/>
<reference evidence="5 6" key="2">
    <citation type="journal article" date="2018" name="Hortic Res">
        <title>Improved Brassica rapa reference genome by single-molecule sequencing and chromosome conformation capture technologies.</title>
        <authorList>
            <person name="Zhang L."/>
            <person name="Cai X."/>
            <person name="Wu J."/>
            <person name="Liu M."/>
            <person name="Grob S."/>
            <person name="Cheng F."/>
            <person name="Liang J."/>
            <person name="Cai C."/>
            <person name="Liu Z."/>
            <person name="Liu B."/>
            <person name="Wang F."/>
            <person name="Li S."/>
            <person name="Liu F."/>
            <person name="Li X."/>
            <person name="Cheng L."/>
            <person name="Yang W."/>
            <person name="Li M.H."/>
            <person name="Grossniklaus U."/>
            <person name="Zheng H."/>
            <person name="Wang X."/>
        </authorList>
    </citation>
    <scope>NUCLEOTIDE SEQUENCE [LARGE SCALE GENOMIC DNA]</scope>
    <source>
        <strain evidence="5 6">cv. Chiifu-401-42</strain>
    </source>
</reference>
<dbReference type="STRING" id="51351.M4F5E4"/>
<dbReference type="InterPro" id="IPR025778">
    <property type="entry name" value="Hist-Lys_N-MeTrfase_plant"/>
</dbReference>
<dbReference type="InterPro" id="IPR001214">
    <property type="entry name" value="SET_dom"/>
</dbReference>
<dbReference type="Pfam" id="PF00856">
    <property type="entry name" value="SET"/>
    <property type="match status" value="1"/>
</dbReference>
<organism evidence="5 6">
    <name type="scientific">Brassica campestris</name>
    <name type="common">Field mustard</name>
    <dbReference type="NCBI Taxonomy" id="3711"/>
    <lineage>
        <taxon>Eukaryota</taxon>
        <taxon>Viridiplantae</taxon>
        <taxon>Streptophyta</taxon>
        <taxon>Embryophyta</taxon>
        <taxon>Tracheophyta</taxon>
        <taxon>Spermatophyta</taxon>
        <taxon>Magnoliopsida</taxon>
        <taxon>eudicotyledons</taxon>
        <taxon>Gunneridae</taxon>
        <taxon>Pentapetalae</taxon>
        <taxon>rosids</taxon>
        <taxon>malvids</taxon>
        <taxon>Brassicales</taxon>
        <taxon>Brassicaceae</taxon>
        <taxon>Brassiceae</taxon>
        <taxon>Brassica</taxon>
    </lineage>
</organism>
<dbReference type="Pfam" id="PF25996">
    <property type="entry name" value="HTH_CLF_N"/>
    <property type="match status" value="1"/>
</dbReference>
<keyword evidence="6" id="KW-1185">Reference proteome</keyword>
<feature type="compositionally biased region" description="Basic and acidic residues" evidence="3">
    <location>
        <begin position="393"/>
        <end position="408"/>
    </location>
</feature>
<evidence type="ECO:0000256" key="3">
    <source>
        <dbReference type="SAM" id="MobiDB-lite"/>
    </source>
</evidence>
<dbReference type="GO" id="GO:0031507">
    <property type="term" value="P:heterochromatin formation"/>
    <property type="evidence" value="ECO:0000318"/>
    <property type="project" value="GO_Central"/>
</dbReference>
<comment type="subcellular location">
    <subcellularLocation>
        <location evidence="1">Nucleus</location>
    </subcellularLocation>
</comment>
<evidence type="ECO:0000259" key="4">
    <source>
        <dbReference type="PROSITE" id="PS50280"/>
    </source>
</evidence>
<dbReference type="GO" id="GO:0031519">
    <property type="term" value="C:PcG protein complex"/>
    <property type="evidence" value="ECO:0007669"/>
    <property type="project" value="InterPro"/>
</dbReference>
<feature type="compositionally biased region" description="Polar residues" evidence="3">
    <location>
        <begin position="366"/>
        <end position="380"/>
    </location>
</feature>
<evidence type="ECO:0000313" key="6">
    <source>
        <dbReference type="Proteomes" id="UP000011750"/>
    </source>
</evidence>
<feature type="region of interest" description="Disordered" evidence="3">
    <location>
        <begin position="303"/>
        <end position="409"/>
    </location>
</feature>
<dbReference type="Proteomes" id="UP000011750">
    <property type="component" value="Chromosome A09"/>
</dbReference>
<dbReference type="EnsemblPlants" id="Bra036300.1">
    <property type="protein sequence ID" value="Bra036300.1-P"/>
    <property type="gene ID" value="Bra036300"/>
</dbReference>
<dbReference type="Gene3D" id="2.170.270.10">
    <property type="entry name" value="SET domain"/>
    <property type="match status" value="1"/>
</dbReference>